<dbReference type="Pfam" id="PF03374">
    <property type="entry name" value="ANT"/>
    <property type="match status" value="1"/>
</dbReference>
<dbReference type="PROSITE" id="PS51750">
    <property type="entry name" value="BRO_N"/>
    <property type="match status" value="1"/>
</dbReference>
<feature type="domain" description="Bro-N" evidence="1">
    <location>
        <begin position="1"/>
        <end position="106"/>
    </location>
</feature>
<dbReference type="PANTHER" id="PTHR36180">
    <property type="entry name" value="DNA-BINDING PROTEIN-RELATED-RELATED"/>
    <property type="match status" value="1"/>
</dbReference>
<organism evidence="2">
    <name type="scientific">Siphoviridae sp. ct0d96</name>
    <dbReference type="NCBI Taxonomy" id="2826268"/>
    <lineage>
        <taxon>Viruses</taxon>
        <taxon>Duplodnaviria</taxon>
        <taxon>Heunggongvirae</taxon>
        <taxon>Uroviricota</taxon>
        <taxon>Caudoviricetes</taxon>
    </lineage>
</organism>
<dbReference type="EMBL" id="BK014817">
    <property type="protein sequence ID" value="DAD77070.1"/>
    <property type="molecule type" value="Genomic_DNA"/>
</dbReference>
<proteinExistence type="predicted"/>
<name>A0A8S5M4E8_9CAUD</name>
<dbReference type="GO" id="GO:0003677">
    <property type="term" value="F:DNA binding"/>
    <property type="evidence" value="ECO:0007669"/>
    <property type="project" value="InterPro"/>
</dbReference>
<dbReference type="InterPro" id="IPR003497">
    <property type="entry name" value="BRO_N_domain"/>
</dbReference>
<protein>
    <submittedName>
        <fullName evidence="2">Repressor domain protein</fullName>
    </submittedName>
</protein>
<dbReference type="InterPro" id="IPR005039">
    <property type="entry name" value="Ant_C"/>
</dbReference>
<reference evidence="2" key="1">
    <citation type="journal article" date="2021" name="Proc. Natl. Acad. Sci. U.S.A.">
        <title>A Catalog of Tens of Thousands of Viruses from Human Metagenomes Reveals Hidden Associations with Chronic Diseases.</title>
        <authorList>
            <person name="Tisza M.J."/>
            <person name="Buck C.B."/>
        </authorList>
    </citation>
    <scope>NUCLEOTIDE SEQUENCE</scope>
    <source>
        <strain evidence="2">Ct0d96</strain>
    </source>
</reference>
<dbReference type="PANTHER" id="PTHR36180:SF2">
    <property type="entry name" value="BRO FAMILY PROTEIN"/>
    <property type="match status" value="1"/>
</dbReference>
<accession>A0A8S5M4E8</accession>
<evidence type="ECO:0000259" key="1">
    <source>
        <dbReference type="PROSITE" id="PS51750"/>
    </source>
</evidence>
<dbReference type="Pfam" id="PF02498">
    <property type="entry name" value="Bro-N"/>
    <property type="match status" value="1"/>
</dbReference>
<sequence>MQELKIFENAEFGTVRVLEIEGAPWFVGRDVAEILGYKDTSDALKRHVDADDKLSRGFTDSGQSRDMYIINESGLYSLVLSSKLPAAKAFKRWVTSEVLPTIRRHGLYAIDDIIADPDLGIRALLALKAEREARKALEVENKVKDQQIAELKPKASYYDLILQCPSLLSVTEIAKDYGLSAKALNKMLHDLGVQFNQSGVWFLYSKYQSYGYTQTKTQNYSRPDGTQGARTHMYWTQKGRLFLYDLLKRRGVLPMIERTEAA</sequence>
<dbReference type="SMART" id="SM01040">
    <property type="entry name" value="Bro-N"/>
    <property type="match status" value="1"/>
</dbReference>
<evidence type="ECO:0000313" key="2">
    <source>
        <dbReference type="EMBL" id="DAD77070.1"/>
    </source>
</evidence>